<accession>A0A7W9LX73</accession>
<dbReference type="RefSeq" id="WP_184991505.1">
    <property type="nucleotide sequence ID" value="NZ_JACHNE010000001.1"/>
</dbReference>
<feature type="transmembrane region" description="Helical" evidence="3">
    <location>
        <begin position="430"/>
        <end position="449"/>
    </location>
</feature>
<feature type="transmembrane region" description="Helical" evidence="3">
    <location>
        <begin position="392"/>
        <end position="409"/>
    </location>
</feature>
<organism evidence="4 5">
    <name type="scientific">Streptomyces caelestis</name>
    <dbReference type="NCBI Taxonomy" id="36816"/>
    <lineage>
        <taxon>Bacteria</taxon>
        <taxon>Bacillati</taxon>
        <taxon>Actinomycetota</taxon>
        <taxon>Actinomycetes</taxon>
        <taxon>Kitasatosporales</taxon>
        <taxon>Streptomycetaceae</taxon>
        <taxon>Streptomyces</taxon>
    </lineage>
</organism>
<comment type="caution">
    <text evidence="4">The sequence shown here is derived from an EMBL/GenBank/DDBJ whole genome shotgun (WGS) entry which is preliminary data.</text>
</comment>
<name>A0A7W9LX73_9ACTN</name>
<gene>
    <name evidence="4" type="ORF">HDA41_007251</name>
</gene>
<reference evidence="4 5" key="1">
    <citation type="submission" date="2020-08" db="EMBL/GenBank/DDBJ databases">
        <title>Sequencing the genomes of 1000 actinobacteria strains.</title>
        <authorList>
            <person name="Klenk H.-P."/>
        </authorList>
    </citation>
    <scope>NUCLEOTIDE SEQUENCE [LARGE SCALE GENOMIC DNA]</scope>
    <source>
        <strain evidence="4 5">DSM 40084</strain>
    </source>
</reference>
<proteinExistence type="predicted"/>
<evidence type="ECO:0000256" key="2">
    <source>
        <dbReference type="SAM" id="MobiDB-lite"/>
    </source>
</evidence>
<keyword evidence="5" id="KW-1185">Reference proteome</keyword>
<keyword evidence="3" id="KW-0472">Membrane</keyword>
<feature type="region of interest" description="Disordered" evidence="2">
    <location>
        <begin position="1"/>
        <end position="23"/>
    </location>
</feature>
<protein>
    <submittedName>
        <fullName evidence="4">Uncharacterized protein</fullName>
    </submittedName>
</protein>
<keyword evidence="3" id="KW-1133">Transmembrane helix</keyword>
<dbReference type="EMBL" id="JACHNE010000001">
    <property type="protein sequence ID" value="MBB5799287.1"/>
    <property type="molecule type" value="Genomic_DNA"/>
</dbReference>
<evidence type="ECO:0000256" key="1">
    <source>
        <dbReference type="SAM" id="Coils"/>
    </source>
</evidence>
<sequence>MSDRMSQKSAPSARPTSPDRAALRAERRRLREAIRAKRSLLRGRAAFEKADERRRFKASVSRDKANRAYQAALTAAERDKQQKQQKVAAQLRALDNDQQNSEARELRLLREQFIDNALRRAHLSVKELNGLGAGLIRDLAARGIRSAADFTGVSRGAAPNGKGGDVMWIHMASGHRVHINGIGEHRAKVLVEWRQSYMRRAEERAPKRITLADRQRIEDAVKQRRAELEAKNASVEAVANEARTEAKRVLDATLARLAEADRAADRAAVAQRAQYDVAAEELARLEDQLQASYATYGGLTFSGRLDSRSARPAPPAPARSKKSVQAPSTHKPHSQASVDLPPPGPVSLAKPEASLPRAGAKRPGLRWLIPVVFYLISALSGTPVLIGAPPSVAALLGIGHLAISAFIFGHWIRRRRQWKNQEAASRMPKFALNVIWMWLIVVVEISTHYD</sequence>
<keyword evidence="1" id="KW-0175">Coiled coil</keyword>
<feature type="transmembrane region" description="Helical" evidence="3">
    <location>
        <begin position="367"/>
        <end position="386"/>
    </location>
</feature>
<dbReference type="Proteomes" id="UP000590647">
    <property type="component" value="Unassembled WGS sequence"/>
</dbReference>
<evidence type="ECO:0000313" key="5">
    <source>
        <dbReference type="Proteomes" id="UP000590647"/>
    </source>
</evidence>
<feature type="coiled-coil region" evidence="1">
    <location>
        <begin position="66"/>
        <end position="93"/>
    </location>
</feature>
<evidence type="ECO:0000313" key="4">
    <source>
        <dbReference type="EMBL" id="MBB5799287.1"/>
    </source>
</evidence>
<dbReference type="AlphaFoldDB" id="A0A7W9LX73"/>
<feature type="region of interest" description="Disordered" evidence="2">
    <location>
        <begin position="304"/>
        <end position="358"/>
    </location>
</feature>
<keyword evidence="3" id="KW-0812">Transmembrane</keyword>
<evidence type="ECO:0000256" key="3">
    <source>
        <dbReference type="SAM" id="Phobius"/>
    </source>
</evidence>
<feature type="coiled-coil region" evidence="1">
    <location>
        <begin position="218"/>
        <end position="295"/>
    </location>
</feature>